<dbReference type="Proteomes" id="UP000320876">
    <property type="component" value="Unassembled WGS sequence"/>
</dbReference>
<evidence type="ECO:0000313" key="4">
    <source>
        <dbReference type="Proteomes" id="UP000320876"/>
    </source>
</evidence>
<sequence>MKVSVLGAGPSGLYLGILLKKARAGHEVTVLERNPPDATFGWGVVLSEETLGALRDADYPSFLEITDTFARWDAIDISYRGELRRCRGHGFSAIARKRLLNILQRRCAELGVELRFGVEVADPAALAAESDLLVAADGVHSIARRTWDFGSTVRPQGGKYIWYGTDRVFDAFRFAFADTEHGMIQVHAYPFDEHTSTFIVETPADTWQAAGLPEASERESVEFCERLFAADLAGHRLLSNKSVWLDFPLVRNRSWQAKNVVLLGDAAHTAHFTIGSGTKLAMEDAIALANAFVRHGNTPAAIQPALADYEQERRPVVDRFQQAAADSADYFTRVGRHARLDPPQFAMNLLTRSGRISHGNLAQRDPDFVRAVDAWFAGGGARLFGPPPMLVPLRLGDTVLPNRVVCTAAGPEELAERARGGPGLVLTELVAVCADGRTAPDCPVLDGDTTAWEAAVGRAHEAGALAGIRLGHAGRRGAVRQARFGVDLPLPADQAWPLLSASALPYGPGSATPKAMDAEDTARVRDAFAGAAAAAVRAGFDLLELDCAHGGLLASFLSPLANHRTDGYGGSVEGRLRLPLEVLADVRAAADGRPVVVRLSVTDWAPRGLSLDEGVELARAMARAGATLIHVEAGQTVAESRPVYRRGFLTAFADRVRSEAEVATMVGGHLTTTDEANTVLAAGRADVCVLELSTTSNGEAA</sequence>
<dbReference type="InterPro" id="IPR036188">
    <property type="entry name" value="FAD/NAD-bd_sf"/>
</dbReference>
<dbReference type="OrthoDB" id="3169239at2"/>
<dbReference type="Pfam" id="PF01494">
    <property type="entry name" value="FAD_binding_3"/>
    <property type="match status" value="1"/>
</dbReference>
<dbReference type="AlphaFoldDB" id="A0A542CUE9"/>
<keyword evidence="3" id="KW-0503">Monooxygenase</keyword>
<dbReference type="RefSeq" id="WP_142003670.1">
    <property type="nucleotide sequence ID" value="NZ_VFML01000002.1"/>
</dbReference>
<keyword evidence="3" id="KW-0560">Oxidoreductase</keyword>
<dbReference type="InterPro" id="IPR001155">
    <property type="entry name" value="OxRdtase_FMN_N"/>
</dbReference>
<dbReference type="Pfam" id="PF00724">
    <property type="entry name" value="Oxidored_FMN"/>
    <property type="match status" value="1"/>
</dbReference>
<dbReference type="SUPFAM" id="SSF51905">
    <property type="entry name" value="FAD/NAD(P)-binding domain"/>
    <property type="match status" value="1"/>
</dbReference>
<comment type="caution">
    <text evidence="3">The sequence shown here is derived from an EMBL/GenBank/DDBJ whole genome shotgun (WGS) entry which is preliminary data.</text>
</comment>
<keyword evidence="4" id="KW-1185">Reference proteome</keyword>
<dbReference type="PANTHER" id="PTHR43303">
    <property type="entry name" value="NADPH DEHYDROGENASE C23G7.10C-RELATED"/>
    <property type="match status" value="1"/>
</dbReference>
<dbReference type="PRINTS" id="PR00420">
    <property type="entry name" value="RNGMNOXGNASE"/>
</dbReference>
<gene>
    <name evidence="3" type="ORF">FB471_6608</name>
</gene>
<accession>A0A542CUE9</accession>
<dbReference type="GO" id="GO:0003959">
    <property type="term" value="F:NADPH dehydrogenase activity"/>
    <property type="evidence" value="ECO:0007669"/>
    <property type="project" value="InterPro"/>
</dbReference>
<evidence type="ECO:0000313" key="3">
    <source>
        <dbReference type="EMBL" id="TQI94443.1"/>
    </source>
</evidence>
<dbReference type="PANTHER" id="PTHR43303:SF3">
    <property type="entry name" value="BLR3436 PROTEIN"/>
    <property type="match status" value="1"/>
</dbReference>
<dbReference type="Gene3D" id="3.30.9.20">
    <property type="match status" value="1"/>
</dbReference>
<dbReference type="Gene3D" id="3.50.50.60">
    <property type="entry name" value="FAD/NAD(P)-binding domain"/>
    <property type="match status" value="1"/>
</dbReference>
<dbReference type="GO" id="GO:0004497">
    <property type="term" value="F:monooxygenase activity"/>
    <property type="evidence" value="ECO:0007669"/>
    <property type="project" value="UniProtKB-KW"/>
</dbReference>
<dbReference type="InterPro" id="IPR002938">
    <property type="entry name" value="FAD-bd"/>
</dbReference>
<organism evidence="3 4">
    <name type="scientific">Amycolatopsis cihanbeyliensis</name>
    <dbReference type="NCBI Taxonomy" id="1128664"/>
    <lineage>
        <taxon>Bacteria</taxon>
        <taxon>Bacillati</taxon>
        <taxon>Actinomycetota</taxon>
        <taxon>Actinomycetes</taxon>
        <taxon>Pseudonocardiales</taxon>
        <taxon>Pseudonocardiaceae</taxon>
        <taxon>Amycolatopsis</taxon>
    </lineage>
</organism>
<feature type="domain" description="FAD-binding" evidence="2">
    <location>
        <begin position="2"/>
        <end position="322"/>
    </location>
</feature>
<dbReference type="InterPro" id="IPR013785">
    <property type="entry name" value="Aldolase_TIM"/>
</dbReference>
<reference evidence="3 4" key="1">
    <citation type="submission" date="2019-06" db="EMBL/GenBank/DDBJ databases">
        <title>Sequencing the genomes of 1000 actinobacteria strains.</title>
        <authorList>
            <person name="Klenk H.-P."/>
        </authorList>
    </citation>
    <scope>NUCLEOTIDE SEQUENCE [LARGE SCALE GENOMIC DNA]</scope>
    <source>
        <strain evidence="3 4">DSM 45679</strain>
    </source>
</reference>
<dbReference type="SUPFAM" id="SSF51395">
    <property type="entry name" value="FMN-linked oxidoreductases"/>
    <property type="match status" value="1"/>
</dbReference>
<dbReference type="Gene3D" id="3.20.20.70">
    <property type="entry name" value="Aldolase class I"/>
    <property type="match status" value="1"/>
</dbReference>
<proteinExistence type="predicted"/>
<dbReference type="InterPro" id="IPR044152">
    <property type="entry name" value="YqjM-like"/>
</dbReference>
<name>A0A542CUE9_AMYCI</name>
<dbReference type="GO" id="GO:0050661">
    <property type="term" value="F:NADP binding"/>
    <property type="evidence" value="ECO:0007669"/>
    <property type="project" value="InterPro"/>
</dbReference>
<feature type="domain" description="NADH:flavin oxidoreductase/NADH oxidase N-terminal" evidence="1">
    <location>
        <begin position="414"/>
        <end position="687"/>
    </location>
</feature>
<dbReference type="GO" id="GO:0071949">
    <property type="term" value="F:FAD binding"/>
    <property type="evidence" value="ECO:0007669"/>
    <property type="project" value="InterPro"/>
</dbReference>
<evidence type="ECO:0000259" key="2">
    <source>
        <dbReference type="Pfam" id="PF01494"/>
    </source>
</evidence>
<dbReference type="EMBL" id="VFML01000002">
    <property type="protein sequence ID" value="TQI94443.1"/>
    <property type="molecule type" value="Genomic_DNA"/>
</dbReference>
<dbReference type="GO" id="GO:0010181">
    <property type="term" value="F:FMN binding"/>
    <property type="evidence" value="ECO:0007669"/>
    <property type="project" value="InterPro"/>
</dbReference>
<evidence type="ECO:0000259" key="1">
    <source>
        <dbReference type="Pfam" id="PF00724"/>
    </source>
</evidence>
<protein>
    <submittedName>
        <fullName evidence="3">Anthraniloyl-CoA monooxygenase</fullName>
    </submittedName>
</protein>